<dbReference type="PANTHER" id="PTHR30345:SF0">
    <property type="entry name" value="DNA DAMAGE-REPAIR_TOLERATION PROTEIN DRT102"/>
    <property type="match status" value="1"/>
</dbReference>
<feature type="binding site" evidence="4">
    <location>
        <position position="99"/>
    </location>
    <ligand>
        <name>D-ribulose 5-phosphate</name>
        <dbReference type="ChEBI" id="CHEBI:58121"/>
    </ligand>
</feature>
<reference evidence="5 6" key="1">
    <citation type="journal article" date="2019" name="Genome Biol. Evol.">
        <title>Toxin and genome evolution in a Drosophila defensive symbiosis.</title>
        <authorList>
            <person name="Ballinger M.J."/>
            <person name="Gawryluk R.M."/>
            <person name="Perlman S.J."/>
        </authorList>
    </citation>
    <scope>NUCLEOTIDE SEQUENCE [LARGE SCALE GENOMIC DNA]</scope>
    <source>
        <strain evidence="6">sNeo</strain>
    </source>
</reference>
<dbReference type="GO" id="GO:0009052">
    <property type="term" value="P:pentose-phosphate shunt, non-oxidative branch"/>
    <property type="evidence" value="ECO:0007669"/>
    <property type="project" value="TreeGrafter"/>
</dbReference>
<dbReference type="NCBIfam" id="TIGR00689">
    <property type="entry name" value="rpiB_lacA_lacB"/>
    <property type="match status" value="1"/>
</dbReference>
<keyword evidence="2 5" id="KW-0413">Isomerase</keyword>
<organism evidence="5 6">
    <name type="scientific">Spiroplasma poulsonii</name>
    <dbReference type="NCBI Taxonomy" id="2138"/>
    <lineage>
        <taxon>Bacteria</taxon>
        <taxon>Bacillati</taxon>
        <taxon>Mycoplasmatota</taxon>
        <taxon>Mollicutes</taxon>
        <taxon>Entomoplasmatales</taxon>
        <taxon>Spiroplasmataceae</taxon>
        <taxon>Spiroplasma</taxon>
    </lineage>
</organism>
<dbReference type="GO" id="GO:0019316">
    <property type="term" value="P:D-allose catabolic process"/>
    <property type="evidence" value="ECO:0007669"/>
    <property type="project" value="TreeGrafter"/>
</dbReference>
<dbReference type="NCBIfam" id="NF004051">
    <property type="entry name" value="PRK05571.1"/>
    <property type="match status" value="1"/>
</dbReference>
<dbReference type="GO" id="GO:0004751">
    <property type="term" value="F:ribose-5-phosphate isomerase activity"/>
    <property type="evidence" value="ECO:0007669"/>
    <property type="project" value="UniProtKB-EC"/>
</dbReference>
<evidence type="ECO:0000256" key="2">
    <source>
        <dbReference type="ARBA" id="ARBA00023235"/>
    </source>
</evidence>
<dbReference type="SUPFAM" id="SSF89623">
    <property type="entry name" value="Ribose/Galactose isomerase RpiB/AlsB"/>
    <property type="match status" value="1"/>
</dbReference>
<feature type="active site" description="Proton acceptor" evidence="3">
    <location>
        <position position="65"/>
    </location>
</feature>
<feature type="binding site" evidence="4">
    <location>
        <position position="109"/>
    </location>
    <ligand>
        <name>D-ribulose 5-phosphate</name>
        <dbReference type="ChEBI" id="CHEBI:58121"/>
    </ligand>
</feature>
<dbReference type="Pfam" id="PF02502">
    <property type="entry name" value="LacAB_rpiB"/>
    <property type="match status" value="1"/>
</dbReference>
<name>A0A3S0UT40_9MOLU</name>
<feature type="binding site" evidence="4">
    <location>
        <begin position="8"/>
        <end position="9"/>
    </location>
    <ligand>
        <name>D-ribulose 5-phosphate</name>
        <dbReference type="ChEBI" id="CHEBI:58121"/>
    </ligand>
</feature>
<dbReference type="Gene3D" id="3.40.1400.10">
    <property type="entry name" value="Sugar-phosphate isomerase, RpiB/LacA/LacB"/>
    <property type="match status" value="1"/>
</dbReference>
<sequence length="143" mass="15374">MKVIIGNDHTGVEMKNAIVKYLTDQKHQVINLGTNSDAAVDYPDLGQAVGEKVMQEKDSLGIVICGTGIGISIAANKVKGVRAALCNETNLAKLAREHNNANVLALGARVIAIQNAIWIVETFLNTSFDAGRHALRIDKLNKL</sequence>
<dbReference type="RefSeq" id="WP_127092351.1">
    <property type="nucleotide sequence ID" value="NZ_RAHC01000001.1"/>
</dbReference>
<dbReference type="NCBIfam" id="TIGR01120">
    <property type="entry name" value="rpiB"/>
    <property type="match status" value="1"/>
</dbReference>
<accession>A0A3S0UT40</accession>
<evidence type="ECO:0000256" key="3">
    <source>
        <dbReference type="PIRSR" id="PIRSR005384-1"/>
    </source>
</evidence>
<dbReference type="EMBL" id="RAHC01000001">
    <property type="protein sequence ID" value="RUP78016.1"/>
    <property type="molecule type" value="Genomic_DNA"/>
</dbReference>
<dbReference type="PIRSF" id="PIRSF005384">
    <property type="entry name" value="RpiB_LacA_B"/>
    <property type="match status" value="1"/>
</dbReference>
<evidence type="ECO:0000313" key="5">
    <source>
        <dbReference type="EMBL" id="RUP78016.1"/>
    </source>
</evidence>
<feature type="binding site" evidence="4">
    <location>
        <position position="132"/>
    </location>
    <ligand>
        <name>D-ribulose 5-phosphate</name>
        <dbReference type="ChEBI" id="CHEBI:58121"/>
    </ligand>
</feature>
<dbReference type="InterPro" id="IPR003500">
    <property type="entry name" value="RpiB_LacA_LacB"/>
</dbReference>
<protein>
    <submittedName>
        <fullName evidence="5">Ribose 5-phosphate isomerase B</fullName>
        <ecNumber evidence="5">5.3.1.6</ecNumber>
    </submittedName>
</protein>
<comment type="caution">
    <text evidence="5">The sequence shown here is derived from an EMBL/GenBank/DDBJ whole genome shotgun (WGS) entry which is preliminary data.</text>
</comment>
<dbReference type="InterPro" id="IPR036569">
    <property type="entry name" value="RpiB_LacA_LacB_sf"/>
</dbReference>
<gene>
    <name evidence="5" type="primary">rpiB</name>
    <name evidence="5" type="ORF">D6D54_00570</name>
</gene>
<evidence type="ECO:0000256" key="1">
    <source>
        <dbReference type="ARBA" id="ARBA00008754"/>
    </source>
</evidence>
<evidence type="ECO:0000313" key="6">
    <source>
        <dbReference type="Proteomes" id="UP000274545"/>
    </source>
</evidence>
<dbReference type="InterPro" id="IPR004785">
    <property type="entry name" value="RpiB"/>
</dbReference>
<dbReference type="PANTHER" id="PTHR30345">
    <property type="entry name" value="RIBOSE-5-PHOSPHATE ISOMERASE B"/>
    <property type="match status" value="1"/>
</dbReference>
<comment type="similarity">
    <text evidence="1">Belongs to the LacAB/RpiB family.</text>
</comment>
<proteinExistence type="inferred from homology"/>
<dbReference type="Proteomes" id="UP000274545">
    <property type="component" value="Unassembled WGS sequence"/>
</dbReference>
<feature type="binding site" evidence="4">
    <location>
        <begin position="66"/>
        <end position="70"/>
    </location>
    <ligand>
        <name>D-ribulose 5-phosphate</name>
        <dbReference type="ChEBI" id="CHEBI:58121"/>
    </ligand>
</feature>
<dbReference type="EC" id="5.3.1.6" evidence="5"/>
<feature type="binding site" evidence="4">
    <location>
        <position position="136"/>
    </location>
    <ligand>
        <name>D-ribulose 5-phosphate</name>
        <dbReference type="ChEBI" id="CHEBI:58121"/>
    </ligand>
</feature>
<dbReference type="AlphaFoldDB" id="A0A3S0UT40"/>
<feature type="active site" description="Proton donor" evidence="3">
    <location>
        <position position="98"/>
    </location>
</feature>
<evidence type="ECO:0000256" key="4">
    <source>
        <dbReference type="PIRSR" id="PIRSR005384-2"/>
    </source>
</evidence>